<evidence type="ECO:0000256" key="1">
    <source>
        <dbReference type="ARBA" id="ARBA00004141"/>
    </source>
</evidence>
<comment type="similarity">
    <text evidence="2">Belongs to the GtrA family.</text>
</comment>
<keyword evidence="3 6" id="KW-0812">Transmembrane</keyword>
<dbReference type="AlphaFoldDB" id="A0A3B1C045"/>
<accession>A0A3B1C045</accession>
<feature type="transmembrane region" description="Helical" evidence="6">
    <location>
        <begin position="38"/>
        <end position="61"/>
    </location>
</feature>
<dbReference type="GO" id="GO:0005886">
    <property type="term" value="C:plasma membrane"/>
    <property type="evidence" value="ECO:0007669"/>
    <property type="project" value="TreeGrafter"/>
</dbReference>
<protein>
    <recommendedName>
        <fullName evidence="7">GtrA/DPMS transmembrane domain-containing protein</fullName>
    </recommendedName>
</protein>
<dbReference type="PANTHER" id="PTHR38459:SF1">
    <property type="entry name" value="PROPHAGE BACTOPRENOL-LINKED GLUCOSE TRANSLOCASE HOMOLOG"/>
    <property type="match status" value="1"/>
</dbReference>
<organism evidence="8">
    <name type="scientific">hydrothermal vent metagenome</name>
    <dbReference type="NCBI Taxonomy" id="652676"/>
    <lineage>
        <taxon>unclassified sequences</taxon>
        <taxon>metagenomes</taxon>
        <taxon>ecological metagenomes</taxon>
    </lineage>
</organism>
<name>A0A3B1C045_9ZZZZ</name>
<evidence type="ECO:0000313" key="8">
    <source>
        <dbReference type="EMBL" id="VAX10267.1"/>
    </source>
</evidence>
<evidence type="ECO:0000259" key="7">
    <source>
        <dbReference type="Pfam" id="PF04138"/>
    </source>
</evidence>
<feature type="transmembrane region" description="Helical" evidence="6">
    <location>
        <begin position="99"/>
        <end position="118"/>
    </location>
</feature>
<dbReference type="InterPro" id="IPR051401">
    <property type="entry name" value="GtrA_CellWall_Glycosyl"/>
</dbReference>
<proteinExistence type="inferred from homology"/>
<evidence type="ECO:0000256" key="4">
    <source>
        <dbReference type="ARBA" id="ARBA00022989"/>
    </source>
</evidence>
<gene>
    <name evidence="8" type="ORF">MNBD_GAMMA25-41</name>
</gene>
<evidence type="ECO:0000256" key="5">
    <source>
        <dbReference type="ARBA" id="ARBA00023136"/>
    </source>
</evidence>
<keyword evidence="4 6" id="KW-1133">Transmembrane helix</keyword>
<keyword evidence="5 6" id="KW-0472">Membrane</keyword>
<feature type="transmembrane region" description="Helical" evidence="6">
    <location>
        <begin position="12"/>
        <end position="32"/>
    </location>
</feature>
<dbReference type="InterPro" id="IPR007267">
    <property type="entry name" value="GtrA_DPMS_TM"/>
</dbReference>
<evidence type="ECO:0000256" key="3">
    <source>
        <dbReference type="ARBA" id="ARBA00022692"/>
    </source>
</evidence>
<feature type="domain" description="GtrA/DPMS transmembrane" evidence="7">
    <location>
        <begin position="13"/>
        <end position="126"/>
    </location>
</feature>
<dbReference type="Pfam" id="PF04138">
    <property type="entry name" value="GtrA_DPMS_TM"/>
    <property type="match status" value="1"/>
</dbReference>
<dbReference type="GO" id="GO:0000271">
    <property type="term" value="P:polysaccharide biosynthetic process"/>
    <property type="evidence" value="ECO:0007669"/>
    <property type="project" value="InterPro"/>
</dbReference>
<reference evidence="8" key="1">
    <citation type="submission" date="2018-06" db="EMBL/GenBank/DDBJ databases">
        <authorList>
            <person name="Zhirakovskaya E."/>
        </authorList>
    </citation>
    <scope>NUCLEOTIDE SEQUENCE</scope>
</reference>
<dbReference type="PANTHER" id="PTHR38459">
    <property type="entry name" value="PROPHAGE BACTOPRENOL-LINKED GLUCOSE TRANSLOCASE HOMOLOG"/>
    <property type="match status" value="1"/>
</dbReference>
<dbReference type="EMBL" id="UOFY01000047">
    <property type="protein sequence ID" value="VAX10267.1"/>
    <property type="molecule type" value="Genomic_DNA"/>
</dbReference>
<evidence type="ECO:0000256" key="6">
    <source>
        <dbReference type="SAM" id="Phobius"/>
    </source>
</evidence>
<feature type="transmembrane region" description="Helical" evidence="6">
    <location>
        <begin position="73"/>
        <end position="93"/>
    </location>
</feature>
<evidence type="ECO:0000256" key="2">
    <source>
        <dbReference type="ARBA" id="ARBA00009399"/>
    </source>
</evidence>
<comment type="subcellular location">
    <subcellularLocation>
        <location evidence="1">Membrane</location>
        <topology evidence="1">Multi-pass membrane protein</topology>
    </subcellularLocation>
</comment>
<sequence>MPGKDNTKQFVLYAMFGAIGTAGHFLTLILLVEYAHLVAMWATTAGFVVGAGINYFLNYYYTFSSDKTHGEALFKFLAVATSGAGINILIMYAGVNVLAFHYLLAQITASTIVLLWTFSVNKKWTFNRETRPLKNPT</sequence>